<name>A0A8H4RL90_9HELO</name>
<dbReference type="InterPro" id="IPR027124">
    <property type="entry name" value="Swc5/CFDP1/2"/>
</dbReference>
<reference evidence="5 6" key="1">
    <citation type="submission" date="2020-03" db="EMBL/GenBank/DDBJ databases">
        <title>Draft Genome Sequence of Cudoniella acicularis.</title>
        <authorList>
            <person name="Buettner E."/>
            <person name="Kellner H."/>
        </authorList>
    </citation>
    <scope>NUCLEOTIDE SEQUENCE [LARGE SCALE GENOMIC DNA]</scope>
    <source>
        <strain evidence="5 6">DSM 108380</strain>
    </source>
</reference>
<proteinExistence type="inferred from homology"/>
<dbReference type="Pfam" id="PF07572">
    <property type="entry name" value="BCNT"/>
    <property type="match status" value="1"/>
</dbReference>
<comment type="similarity">
    <text evidence="1">Belongs to the SWC5 family.</text>
</comment>
<dbReference type="EMBL" id="JAAMPI010000385">
    <property type="protein sequence ID" value="KAF4632045.1"/>
    <property type="molecule type" value="Genomic_DNA"/>
</dbReference>
<feature type="region of interest" description="Disordered" evidence="3">
    <location>
        <begin position="234"/>
        <end position="260"/>
    </location>
</feature>
<evidence type="ECO:0000256" key="3">
    <source>
        <dbReference type="SAM" id="MobiDB-lite"/>
    </source>
</evidence>
<protein>
    <recommendedName>
        <fullName evidence="2">SWR1-complex protein 5</fullName>
    </recommendedName>
</protein>
<dbReference type="PROSITE" id="PS51279">
    <property type="entry name" value="BCNT_C"/>
    <property type="match status" value="1"/>
</dbReference>
<feature type="compositionally biased region" description="Acidic residues" evidence="3">
    <location>
        <begin position="39"/>
        <end position="50"/>
    </location>
</feature>
<dbReference type="PANTHER" id="PTHR48407">
    <property type="entry name" value="CRANIOFACIAL DEVELOPMENT PROTEIN 1"/>
    <property type="match status" value="1"/>
</dbReference>
<feature type="domain" description="BCNT-C" evidence="4">
    <location>
        <begin position="280"/>
        <end position="359"/>
    </location>
</feature>
<dbReference type="AlphaFoldDB" id="A0A8H4RL90"/>
<accession>A0A8H4RL90</accession>
<feature type="compositionally biased region" description="Basic residues" evidence="3">
    <location>
        <begin position="251"/>
        <end position="260"/>
    </location>
</feature>
<dbReference type="OrthoDB" id="445677at2759"/>
<gene>
    <name evidence="5" type="ORF">G7Y89_g6086</name>
</gene>
<dbReference type="Proteomes" id="UP000566819">
    <property type="component" value="Unassembled WGS sequence"/>
</dbReference>
<feature type="region of interest" description="Disordered" evidence="3">
    <location>
        <begin position="151"/>
        <end position="198"/>
    </location>
</feature>
<feature type="compositionally biased region" description="Acidic residues" evidence="3">
    <location>
        <begin position="16"/>
        <end position="30"/>
    </location>
</feature>
<feature type="compositionally biased region" description="Low complexity" evidence="3">
    <location>
        <begin position="154"/>
        <end position="170"/>
    </location>
</feature>
<comment type="caution">
    <text evidence="5">The sequence shown here is derived from an EMBL/GenBank/DDBJ whole genome shotgun (WGS) entry which is preliminary data.</text>
</comment>
<feature type="compositionally biased region" description="Polar residues" evidence="3">
    <location>
        <begin position="234"/>
        <end position="249"/>
    </location>
</feature>
<feature type="region of interest" description="Disordered" evidence="3">
    <location>
        <begin position="1"/>
        <end position="133"/>
    </location>
</feature>
<evidence type="ECO:0000259" key="4">
    <source>
        <dbReference type="PROSITE" id="PS51279"/>
    </source>
</evidence>
<evidence type="ECO:0000256" key="2">
    <source>
        <dbReference type="ARBA" id="ARBA00019138"/>
    </source>
</evidence>
<dbReference type="GO" id="GO:0000812">
    <property type="term" value="C:Swr1 complex"/>
    <property type="evidence" value="ECO:0007669"/>
    <property type="project" value="TreeGrafter"/>
</dbReference>
<organism evidence="5 6">
    <name type="scientific">Cudoniella acicularis</name>
    <dbReference type="NCBI Taxonomy" id="354080"/>
    <lineage>
        <taxon>Eukaryota</taxon>
        <taxon>Fungi</taxon>
        <taxon>Dikarya</taxon>
        <taxon>Ascomycota</taxon>
        <taxon>Pezizomycotina</taxon>
        <taxon>Leotiomycetes</taxon>
        <taxon>Helotiales</taxon>
        <taxon>Tricladiaceae</taxon>
        <taxon>Cudoniella</taxon>
    </lineage>
</organism>
<evidence type="ECO:0000256" key="1">
    <source>
        <dbReference type="ARBA" id="ARBA00010465"/>
    </source>
</evidence>
<dbReference type="InterPro" id="IPR011421">
    <property type="entry name" value="BCNT-C"/>
</dbReference>
<evidence type="ECO:0000313" key="6">
    <source>
        <dbReference type="Proteomes" id="UP000566819"/>
    </source>
</evidence>
<feature type="compositionally biased region" description="Basic residues" evidence="3">
    <location>
        <begin position="90"/>
        <end position="99"/>
    </location>
</feature>
<evidence type="ECO:0000313" key="5">
    <source>
        <dbReference type="EMBL" id="KAF4632045.1"/>
    </source>
</evidence>
<sequence>MSADLVDATHMPPELILDDEEYASEEDSDFAPDAVPAKDDEESSDNEAEEEVKAAKPALSAKRKRGTDEEAEDAGFENSGDEAIIERGLKKQKKRGKKGKDKDGDLDDEGGEGGLVKTRSMRAAEKVEKKTALVDTSKATVDVDALWANMISGKPITPTTNPTTKSATSPRSSQSPEFNRTKPAAPLNEAKEPDEDTGMVLIKRTYNFAGKVHIEQRLVPRHSAEAKLFLSAQKTSDIPSADTSPSSPFTKPKRPLKKARRSIFEPVIENLPQRTDLHFGVRKPGEGGIGVLGTGKEKKLNTVEKSAMDWAGFVDKEGIADELDAAGKSKGAYKARQEFLARVEQKKEEETRRARGVVL</sequence>
<dbReference type="PANTHER" id="PTHR48407:SF1">
    <property type="entry name" value="CRANIOFACIAL DEVELOPMENT PROTEIN 1"/>
    <property type="match status" value="1"/>
</dbReference>
<feature type="compositionally biased region" description="Basic and acidic residues" evidence="3">
    <location>
        <begin position="122"/>
        <end position="132"/>
    </location>
</feature>
<keyword evidence="6" id="KW-1185">Reference proteome</keyword>